<evidence type="ECO:0000313" key="2">
    <source>
        <dbReference type="Proteomes" id="UP000345637"/>
    </source>
</evidence>
<proteinExistence type="predicted"/>
<evidence type="ECO:0000313" key="1">
    <source>
        <dbReference type="EMBL" id="VFS75945.1"/>
    </source>
</evidence>
<dbReference type="Proteomes" id="UP000345637">
    <property type="component" value="Unassembled WGS sequence"/>
</dbReference>
<name>A0A485BQ03_RAOPL</name>
<dbReference type="AlphaFoldDB" id="A0A485BQ03"/>
<protein>
    <submittedName>
        <fullName evidence="1">Uncharacterized protein</fullName>
    </submittedName>
</protein>
<gene>
    <name evidence="1" type="ORF">NCTC12998_04753</name>
</gene>
<sequence>MQGAHPRLACGIHAREDLLRLSNGVIIQVGNQSVGGGPGLLFRFTDDHMQANTVLQGYARAPQHVHER</sequence>
<organism evidence="1 2">
    <name type="scientific">Raoultella planticola</name>
    <name type="common">Klebsiella planticola</name>
    <dbReference type="NCBI Taxonomy" id="575"/>
    <lineage>
        <taxon>Bacteria</taxon>
        <taxon>Pseudomonadati</taxon>
        <taxon>Pseudomonadota</taxon>
        <taxon>Gammaproteobacteria</taxon>
        <taxon>Enterobacterales</taxon>
        <taxon>Enterobacteriaceae</taxon>
        <taxon>Klebsiella/Raoultella group</taxon>
        <taxon>Raoultella</taxon>
    </lineage>
</organism>
<dbReference type="EMBL" id="CAADJE010000025">
    <property type="protein sequence ID" value="VFS75945.1"/>
    <property type="molecule type" value="Genomic_DNA"/>
</dbReference>
<reference evidence="1 2" key="1">
    <citation type="submission" date="2019-03" db="EMBL/GenBank/DDBJ databases">
        <authorList>
            <consortium name="Pathogen Informatics"/>
        </authorList>
    </citation>
    <scope>NUCLEOTIDE SEQUENCE [LARGE SCALE GENOMIC DNA]</scope>
    <source>
        <strain evidence="1 2">NCTC12998</strain>
    </source>
</reference>
<accession>A0A485BQ03</accession>